<dbReference type="Pfam" id="PF13679">
    <property type="entry name" value="Methyltransf_32"/>
    <property type="match status" value="1"/>
</dbReference>
<dbReference type="InterPro" id="IPR052220">
    <property type="entry name" value="METTL25"/>
</dbReference>
<sequence length="460" mass="53391">MVHMDIDAEKKYFFEALCLFHEMQWLHNVPVTEILTRRSLDAIPKGWTEQLEILKNEELNNFAMGKTIKAEWPDSLKAYLSRCKEINRLPLVPVLSSVELPKNFRTGLSQKKQHEIMHLANLVHEQCTPHNIQTIIDLGAGLGYVCQMLHHLYDYRVVGLEENEENVNKACARQQKLYPESLTRVKYIHCKVTCDSTDTIESILRREFPDATETCLIGLHACGDLSISASRIFCKIKSVKLFILISCCYHKLSVSKSVRIPLQEKQYFHNFPTSDCLREVIALHDFDTGQFLRAPFFRLACQESAEKWRDMTEEKHVEHSFHVLARAVLELYSKQNNLLLKKKVRKGTRKSQCSNFQTYFKDSLARYDLVRDTDEKLTATTFARDELEASITRLWEEHSKKLKVVEVYTGLQMMLQLPAESLILQDRLCWLRQQGLKAVIVPVMNKCVSPRSYAIVSHKR</sequence>
<dbReference type="OrthoDB" id="10258156at2759"/>
<evidence type="ECO:0000313" key="2">
    <source>
        <dbReference type="EMBL" id="RLU23059.1"/>
    </source>
</evidence>
<dbReference type="InterPro" id="IPR025714">
    <property type="entry name" value="Methyltranfer_dom"/>
</dbReference>
<dbReference type="PANTHER" id="PTHR12496">
    <property type="entry name" value="CGI-41 METHYLTRANSFERASE"/>
    <property type="match status" value="1"/>
</dbReference>
<comment type="caution">
    <text evidence="2">The sequence shown here is derived from an EMBL/GenBank/DDBJ whole genome shotgun (WGS) entry which is preliminary data.</text>
</comment>
<dbReference type="EMBL" id="QOIP01000005">
    <property type="protein sequence ID" value="RLU23059.1"/>
    <property type="molecule type" value="Genomic_DNA"/>
</dbReference>
<dbReference type="CDD" id="cd02440">
    <property type="entry name" value="AdoMet_MTases"/>
    <property type="match status" value="1"/>
</dbReference>
<dbReference type="InterPro" id="IPR029063">
    <property type="entry name" value="SAM-dependent_MTases_sf"/>
</dbReference>
<accession>A0A3L8DT38</accession>
<name>A0A3L8DT38_OOCBI</name>
<evidence type="ECO:0000259" key="1">
    <source>
        <dbReference type="Pfam" id="PF13679"/>
    </source>
</evidence>
<feature type="domain" description="Methyltransferase" evidence="1">
    <location>
        <begin position="111"/>
        <end position="253"/>
    </location>
</feature>
<proteinExistence type="predicted"/>
<dbReference type="SUPFAM" id="SSF53335">
    <property type="entry name" value="S-adenosyl-L-methionine-dependent methyltransferases"/>
    <property type="match status" value="1"/>
</dbReference>
<reference evidence="2" key="1">
    <citation type="journal article" date="2018" name="Genome Res.">
        <title>The genomic architecture and molecular evolution of ant odorant receptors.</title>
        <authorList>
            <person name="McKenzie S.K."/>
            <person name="Kronauer D.J.C."/>
        </authorList>
    </citation>
    <scope>NUCLEOTIDE SEQUENCE [LARGE SCALE GENOMIC DNA]</scope>
    <source>
        <strain evidence="2">Clonal line C1</strain>
    </source>
</reference>
<dbReference type="Proteomes" id="UP000279307">
    <property type="component" value="Chromosome 5"/>
</dbReference>
<reference evidence="2" key="2">
    <citation type="submission" date="2018-07" db="EMBL/GenBank/DDBJ databases">
        <authorList>
            <person name="Mckenzie S.K."/>
            <person name="Kronauer D.J.C."/>
        </authorList>
    </citation>
    <scope>NUCLEOTIDE SEQUENCE</scope>
    <source>
        <strain evidence="2">Clonal line C1</strain>
    </source>
</reference>
<protein>
    <recommendedName>
        <fullName evidence="1">Methyltransferase domain-containing protein</fullName>
    </recommendedName>
</protein>
<gene>
    <name evidence="2" type="ORF">DMN91_005337</name>
</gene>
<dbReference type="Gene3D" id="3.40.50.150">
    <property type="entry name" value="Vaccinia Virus protein VP39"/>
    <property type="match status" value="1"/>
</dbReference>
<dbReference type="PANTHER" id="PTHR12496:SF0">
    <property type="entry name" value="METHYLTRANSFERASE DOMAIN-CONTAINING PROTEIN"/>
    <property type="match status" value="1"/>
</dbReference>
<organism evidence="2">
    <name type="scientific">Ooceraea biroi</name>
    <name type="common">Clonal raider ant</name>
    <name type="synonym">Cerapachys biroi</name>
    <dbReference type="NCBI Taxonomy" id="2015173"/>
    <lineage>
        <taxon>Eukaryota</taxon>
        <taxon>Metazoa</taxon>
        <taxon>Ecdysozoa</taxon>
        <taxon>Arthropoda</taxon>
        <taxon>Hexapoda</taxon>
        <taxon>Insecta</taxon>
        <taxon>Pterygota</taxon>
        <taxon>Neoptera</taxon>
        <taxon>Endopterygota</taxon>
        <taxon>Hymenoptera</taxon>
        <taxon>Apocrita</taxon>
        <taxon>Aculeata</taxon>
        <taxon>Formicoidea</taxon>
        <taxon>Formicidae</taxon>
        <taxon>Dorylinae</taxon>
        <taxon>Ooceraea</taxon>
    </lineage>
</organism>
<dbReference type="AlphaFoldDB" id="A0A3L8DT38"/>